<dbReference type="EMBL" id="MDYQ01000055">
    <property type="protein sequence ID" value="PRP84838.1"/>
    <property type="molecule type" value="Genomic_DNA"/>
</dbReference>
<dbReference type="InParanoid" id="A0A2P6NLQ5"/>
<dbReference type="AlphaFoldDB" id="A0A2P6NLQ5"/>
<name>A0A2P6NLQ5_9EUKA</name>
<reference evidence="1 2" key="1">
    <citation type="journal article" date="2018" name="Genome Biol. Evol.">
        <title>Multiple Roots of Fruiting Body Formation in Amoebozoa.</title>
        <authorList>
            <person name="Hillmann F."/>
            <person name="Forbes G."/>
            <person name="Novohradska S."/>
            <person name="Ferling I."/>
            <person name="Riege K."/>
            <person name="Groth M."/>
            <person name="Westermann M."/>
            <person name="Marz M."/>
            <person name="Spaller T."/>
            <person name="Winckler T."/>
            <person name="Schaap P."/>
            <person name="Glockner G."/>
        </authorList>
    </citation>
    <scope>NUCLEOTIDE SEQUENCE [LARGE SCALE GENOMIC DNA]</scope>
    <source>
        <strain evidence="1 2">Jena</strain>
    </source>
</reference>
<comment type="caution">
    <text evidence="1">The sequence shown here is derived from an EMBL/GenBank/DDBJ whole genome shotgun (WGS) entry which is preliminary data.</text>
</comment>
<accession>A0A2P6NLQ5</accession>
<keyword evidence="2" id="KW-1185">Reference proteome</keyword>
<evidence type="ECO:0000313" key="2">
    <source>
        <dbReference type="Proteomes" id="UP000241769"/>
    </source>
</evidence>
<proteinExistence type="predicted"/>
<dbReference type="Proteomes" id="UP000241769">
    <property type="component" value="Unassembled WGS sequence"/>
</dbReference>
<organism evidence="1 2">
    <name type="scientific">Planoprotostelium fungivorum</name>
    <dbReference type="NCBI Taxonomy" id="1890364"/>
    <lineage>
        <taxon>Eukaryota</taxon>
        <taxon>Amoebozoa</taxon>
        <taxon>Evosea</taxon>
        <taxon>Variosea</taxon>
        <taxon>Cavosteliida</taxon>
        <taxon>Cavosteliaceae</taxon>
        <taxon>Planoprotostelium</taxon>
    </lineage>
</organism>
<evidence type="ECO:0000313" key="1">
    <source>
        <dbReference type="EMBL" id="PRP84838.1"/>
    </source>
</evidence>
<sequence length="42" mass="4820">MAETIGARLQNLYMNTLSFHSELDEFIESTMVDKPQSQIIAF</sequence>
<gene>
    <name evidence="1" type="ORF">PROFUN_07492</name>
</gene>
<protein>
    <submittedName>
        <fullName evidence="1">Uncharacterized protein</fullName>
    </submittedName>
</protein>